<evidence type="ECO:0000313" key="2">
    <source>
        <dbReference type="Proteomes" id="UP000593626"/>
    </source>
</evidence>
<dbReference type="EMBL" id="CP049742">
    <property type="protein sequence ID" value="QPC45584.1"/>
    <property type="molecule type" value="Genomic_DNA"/>
</dbReference>
<name>A0A7S8C902_9BACI</name>
<keyword evidence="2" id="KW-1185">Reference proteome</keyword>
<reference evidence="1 2" key="1">
    <citation type="submission" date="2019-07" db="EMBL/GenBank/DDBJ databases">
        <title>Genome sequence of 2 isolates from Red Sea Mangroves.</title>
        <authorList>
            <person name="Sefrji F."/>
            <person name="Michoud G."/>
            <person name="Merlino G."/>
            <person name="Daffonchio D."/>
        </authorList>
    </citation>
    <scope>NUCLEOTIDE SEQUENCE [LARGE SCALE GENOMIC DNA]</scope>
    <source>
        <strain evidence="1 2">R1DC41</strain>
    </source>
</reference>
<dbReference type="AlphaFoldDB" id="A0A7S8C902"/>
<dbReference type="Proteomes" id="UP000593626">
    <property type="component" value="Chromosome"/>
</dbReference>
<sequence length="199" mass="23081">MDSIKSGLRKLSKKNVFLTLSAILLLYIVWNYEDIKLYFHTVTSEGEKYQSLQQISNDLNVVYEGRYKIETVEEFTIDQDYLVTLWDDRKSDLVKYSHPEGNKILQITFTDVNGVNGINLMPKEVVTREAVSMLYFLTQRKLMDNIKVVQFYYEPNFGPIAMVGTESILIPIDEFENELSINKGNSTEETLAKITLSYY</sequence>
<proteinExistence type="predicted"/>
<gene>
    <name evidence="1" type="ORF">G8O30_00625</name>
</gene>
<protein>
    <submittedName>
        <fullName evidence="1">Uncharacterized protein</fullName>
    </submittedName>
</protein>
<dbReference type="RefSeq" id="WP_239673090.1">
    <property type="nucleotide sequence ID" value="NZ_CP049742.1"/>
</dbReference>
<organism evidence="1 2">
    <name type="scientific">Mangrovibacillus cuniculi</name>
    <dbReference type="NCBI Taxonomy" id="2593652"/>
    <lineage>
        <taxon>Bacteria</taxon>
        <taxon>Bacillati</taxon>
        <taxon>Bacillota</taxon>
        <taxon>Bacilli</taxon>
        <taxon>Bacillales</taxon>
        <taxon>Bacillaceae</taxon>
        <taxon>Mangrovibacillus</taxon>
    </lineage>
</organism>
<evidence type="ECO:0000313" key="1">
    <source>
        <dbReference type="EMBL" id="QPC45584.1"/>
    </source>
</evidence>
<accession>A0A7S8C902</accession>
<dbReference type="KEGG" id="mcui:G8O30_00625"/>